<keyword evidence="3" id="KW-1185">Reference proteome</keyword>
<gene>
    <name evidence="2" type="ORF">FHS30_000666</name>
</gene>
<dbReference type="GO" id="GO:0005524">
    <property type="term" value="F:ATP binding"/>
    <property type="evidence" value="ECO:0007669"/>
    <property type="project" value="InterPro"/>
</dbReference>
<sequence length="819" mass="93717">MINEAKYDMRGFVLNQLSSKKISLDDSRVEQIIEQVNAAVSDASQYTDWEVKSNIHAELKIRLRSILDKHQLPIIDEVFDEVLSRAKSTAGSPRSFWFVGASYGEESEDQTERFLNDGVWQNGYEDKYLDVVRSMQPGDKIAIKSSYTRKRELPFDNKGQTVSVMGIKAIGVITRNHGDGRFVDVEWQPRFESVNEWYFYTNRSTIWRVSPDDWMTEGLIDFTFNNKLQDIDRFRNAPYWKERFGDTPVDKQRFKWTQFYEEFADKLLAYKDDRASLMAAIHDLPNKIESISVLQDQPKEGSKELLSDICPFTVFGLFNRGITDANRIAIASELAAFLKVETPVPNSFEGIPVVNNQHSWFFGYKYRRGEHDIDTLWNLFEAAIEHANNSETDTAEALYDAYETATKCWGTGWNLSMGLYWIRPWKYLTLDGQSQTYITKKLGLEIGKNGEKGRCSSKDYFGLIDDLETRFQEDAYPVHSFPELSLSAWLFKDTDTSAHPNATDLDDKELSAEENEVAVQTAPIEPYTIDDIVADGCFLERESIAKIITQLRHKKNLVLQGPPGTGKTWLAKKLAYALMGQKDENSLRAVQFHPNLSYEDFVRGWRPSGEGKLTLVDGPFLEMINEAKKDASIKHVVVIEEINRGNPAQIFGEMLTLLEADKRTPSEALELSYRRAEGERIHIPANLYVIGTMNIADRSLALVDLALRRRFAFFDLKPTLGEVWRNWVHSKAGIDNDFLHLIEQRIVSLNNEISKDRNLGPQFKIGHSYVTPPLNTKIEDAAAWFQGVVETEIGPLLEEYWFDDIERAIKSKNALVEGI</sequence>
<feature type="domain" description="AAA+ ATPase" evidence="1">
    <location>
        <begin position="553"/>
        <end position="717"/>
    </location>
</feature>
<evidence type="ECO:0000259" key="1">
    <source>
        <dbReference type="SMART" id="SM00382"/>
    </source>
</evidence>
<dbReference type="CDD" id="cd00009">
    <property type="entry name" value="AAA"/>
    <property type="match status" value="1"/>
</dbReference>
<evidence type="ECO:0000313" key="2">
    <source>
        <dbReference type="EMBL" id="MBB3167490.1"/>
    </source>
</evidence>
<evidence type="ECO:0000313" key="3">
    <source>
        <dbReference type="Proteomes" id="UP000559987"/>
    </source>
</evidence>
<dbReference type="InterPro" id="IPR052934">
    <property type="entry name" value="Methyl-DNA_Rec/Restrict_Enz"/>
</dbReference>
<dbReference type="Gene3D" id="3.40.50.300">
    <property type="entry name" value="P-loop containing nucleotide triphosphate hydrolases"/>
    <property type="match status" value="1"/>
</dbReference>
<dbReference type="Proteomes" id="UP000559987">
    <property type="component" value="Unassembled WGS sequence"/>
</dbReference>
<dbReference type="GO" id="GO:0016887">
    <property type="term" value="F:ATP hydrolysis activity"/>
    <property type="evidence" value="ECO:0007669"/>
    <property type="project" value="InterPro"/>
</dbReference>
<name>A0A839ULP3_9GAMM</name>
<dbReference type="Pfam" id="PF11867">
    <property type="entry name" value="T1RH-like_C"/>
    <property type="match status" value="1"/>
</dbReference>
<protein>
    <submittedName>
        <fullName evidence="2">5-methylcytosine-specific restriction protein B</fullName>
        <ecNumber evidence="2">3.1.21.-</ecNumber>
    </submittedName>
</protein>
<dbReference type="AlphaFoldDB" id="A0A839ULP3"/>
<dbReference type="RefSeq" id="WP_183908257.1">
    <property type="nucleotide sequence ID" value="NZ_JACHXZ010000001.1"/>
</dbReference>
<keyword evidence="2" id="KW-0378">Hydrolase</keyword>
<dbReference type="Pfam" id="PF07728">
    <property type="entry name" value="AAA_5"/>
    <property type="match status" value="1"/>
</dbReference>
<proteinExistence type="predicted"/>
<dbReference type="EC" id="3.1.21.-" evidence="2"/>
<organism evidence="2 3">
    <name type="scientific">Simiduia aestuariiviva</name>
    <dbReference type="NCBI Taxonomy" id="1510459"/>
    <lineage>
        <taxon>Bacteria</taxon>
        <taxon>Pseudomonadati</taxon>
        <taxon>Pseudomonadota</taxon>
        <taxon>Gammaproteobacteria</taxon>
        <taxon>Cellvibrionales</taxon>
        <taxon>Cellvibrionaceae</taxon>
        <taxon>Simiduia</taxon>
    </lineage>
</organism>
<dbReference type="PANTHER" id="PTHR37291">
    <property type="entry name" value="5-METHYLCYTOSINE-SPECIFIC RESTRICTION ENZYME B"/>
    <property type="match status" value="1"/>
</dbReference>
<dbReference type="InterPro" id="IPR021810">
    <property type="entry name" value="T1RH-like_C"/>
</dbReference>
<dbReference type="InterPro" id="IPR027417">
    <property type="entry name" value="P-loop_NTPase"/>
</dbReference>
<dbReference type="InterPro" id="IPR003593">
    <property type="entry name" value="AAA+_ATPase"/>
</dbReference>
<comment type="caution">
    <text evidence="2">The sequence shown here is derived from an EMBL/GenBank/DDBJ whole genome shotgun (WGS) entry which is preliminary data.</text>
</comment>
<dbReference type="SUPFAM" id="SSF52540">
    <property type="entry name" value="P-loop containing nucleoside triphosphate hydrolases"/>
    <property type="match status" value="1"/>
</dbReference>
<accession>A0A839ULP3</accession>
<reference evidence="2 3" key="1">
    <citation type="submission" date="2020-08" db="EMBL/GenBank/DDBJ databases">
        <title>Genomic Encyclopedia of Type Strains, Phase III (KMG-III): the genomes of soil and plant-associated and newly described type strains.</title>
        <authorList>
            <person name="Whitman W."/>
        </authorList>
    </citation>
    <scope>NUCLEOTIDE SEQUENCE [LARGE SCALE GENOMIC DNA]</scope>
    <source>
        <strain evidence="2 3">CECT 8571</strain>
    </source>
</reference>
<dbReference type="InterPro" id="IPR011704">
    <property type="entry name" value="ATPase_dyneun-rel_AAA"/>
</dbReference>
<dbReference type="SMART" id="SM00382">
    <property type="entry name" value="AAA"/>
    <property type="match status" value="1"/>
</dbReference>
<dbReference type="PANTHER" id="PTHR37291:SF1">
    <property type="entry name" value="TYPE IV METHYL-DIRECTED RESTRICTION ENZYME ECOKMCRB SUBUNIT"/>
    <property type="match status" value="1"/>
</dbReference>
<dbReference type="EMBL" id="JACHXZ010000001">
    <property type="protein sequence ID" value="MBB3167490.1"/>
    <property type="molecule type" value="Genomic_DNA"/>
</dbReference>